<gene>
    <name evidence="1" type="ORF">HPB49_000106</name>
</gene>
<sequence>MHIKPFFDYKTGNIVASAANSQEAATTAHVCMVQSLLSSNKDMLHILPVSKMTAEMLHEFCKQIILEVESMDPRVIGVTTDNNSLNRKMMSFFAENHEVSIV</sequence>
<evidence type="ECO:0000313" key="2">
    <source>
        <dbReference type="Proteomes" id="UP000821865"/>
    </source>
</evidence>
<reference evidence="1" key="1">
    <citation type="submission" date="2020-05" db="EMBL/GenBank/DDBJ databases">
        <title>Large-scale comparative analyses of tick genomes elucidate their genetic diversity and vector capacities.</title>
        <authorList>
            <person name="Jia N."/>
            <person name="Wang J."/>
            <person name="Shi W."/>
            <person name="Du L."/>
            <person name="Sun Y."/>
            <person name="Zhan W."/>
            <person name="Jiang J."/>
            <person name="Wang Q."/>
            <person name="Zhang B."/>
            <person name="Ji P."/>
            <person name="Sakyi L.B."/>
            <person name="Cui X."/>
            <person name="Yuan T."/>
            <person name="Jiang B."/>
            <person name="Yang W."/>
            <person name="Lam T.T.-Y."/>
            <person name="Chang Q."/>
            <person name="Ding S."/>
            <person name="Wang X."/>
            <person name="Zhu J."/>
            <person name="Ruan X."/>
            <person name="Zhao L."/>
            <person name="Wei J."/>
            <person name="Que T."/>
            <person name="Du C."/>
            <person name="Cheng J."/>
            <person name="Dai P."/>
            <person name="Han X."/>
            <person name="Huang E."/>
            <person name="Gao Y."/>
            <person name="Liu J."/>
            <person name="Shao H."/>
            <person name="Ye R."/>
            <person name="Li L."/>
            <person name="Wei W."/>
            <person name="Wang X."/>
            <person name="Wang C."/>
            <person name="Yang T."/>
            <person name="Huo Q."/>
            <person name="Li W."/>
            <person name="Guo W."/>
            <person name="Chen H."/>
            <person name="Zhou L."/>
            <person name="Ni X."/>
            <person name="Tian J."/>
            <person name="Zhou Y."/>
            <person name="Sheng Y."/>
            <person name="Liu T."/>
            <person name="Pan Y."/>
            <person name="Xia L."/>
            <person name="Li J."/>
            <person name="Zhao F."/>
            <person name="Cao W."/>
        </authorList>
    </citation>
    <scope>NUCLEOTIDE SEQUENCE</scope>
    <source>
        <strain evidence="1">Dsil-2018</strain>
    </source>
</reference>
<proteinExistence type="predicted"/>
<dbReference type="EMBL" id="CM023470">
    <property type="protein sequence ID" value="KAH7977244.1"/>
    <property type="molecule type" value="Genomic_DNA"/>
</dbReference>
<name>A0ACB8DSD5_DERSI</name>
<dbReference type="Proteomes" id="UP000821865">
    <property type="component" value="Chromosome 1"/>
</dbReference>
<accession>A0ACB8DSD5</accession>
<organism evidence="1 2">
    <name type="scientific">Dermacentor silvarum</name>
    <name type="common">Tick</name>
    <dbReference type="NCBI Taxonomy" id="543639"/>
    <lineage>
        <taxon>Eukaryota</taxon>
        <taxon>Metazoa</taxon>
        <taxon>Ecdysozoa</taxon>
        <taxon>Arthropoda</taxon>
        <taxon>Chelicerata</taxon>
        <taxon>Arachnida</taxon>
        <taxon>Acari</taxon>
        <taxon>Parasitiformes</taxon>
        <taxon>Ixodida</taxon>
        <taxon>Ixodoidea</taxon>
        <taxon>Ixodidae</taxon>
        <taxon>Rhipicephalinae</taxon>
        <taxon>Dermacentor</taxon>
    </lineage>
</organism>
<evidence type="ECO:0000313" key="1">
    <source>
        <dbReference type="EMBL" id="KAH7977244.1"/>
    </source>
</evidence>
<comment type="caution">
    <text evidence="1">The sequence shown here is derived from an EMBL/GenBank/DDBJ whole genome shotgun (WGS) entry which is preliminary data.</text>
</comment>
<keyword evidence="2" id="KW-1185">Reference proteome</keyword>
<protein>
    <submittedName>
        <fullName evidence="1">Uncharacterized protein</fullName>
    </submittedName>
</protein>